<gene>
    <name evidence="2" type="primary">TMEM71</name>
    <name evidence="2" type="synonym">tmem71</name>
</gene>
<sequence>MALLFSGAVTSSPIKEGHSLAEQSCHSKSRTCAVTCVCGSRSLGLSPLSPELTYQCYSLNPLTGSLCSCRRSPRLLSNGYYVLTEDSYACDGDGNVSLTPSKTNVSYKENPVRIFRRRRRPRRSLASLFGMSQSWLEERVFGGVYGSPLAESSWLEERPTELGGGYSFVYDHGVDSPPLGKEELLSAPDEAQDRLGQNPEGFLDVPPPSAFEFRSCCHRKPKPADRAVVKGFVLIFLAVCLFIGVFSRWLLGGVAAASVLLLVSFVLAKSEFGSKAQRRRAKTEVIRSRNE</sequence>
<dbReference type="Ensembl" id="ENSSFOT00015033012.2">
    <property type="protein sequence ID" value="ENSSFOP00015032648.1"/>
    <property type="gene ID" value="ENSSFOG00015020872.2"/>
</dbReference>
<evidence type="ECO:0000313" key="3">
    <source>
        <dbReference type="Proteomes" id="UP000694397"/>
    </source>
</evidence>
<proteinExistence type="predicted"/>
<name>A0A8C9S940_SCLFO</name>
<keyword evidence="3" id="KW-1185">Reference proteome</keyword>
<organism evidence="2 3">
    <name type="scientific">Scleropages formosus</name>
    <name type="common">Asian bonytongue</name>
    <name type="synonym">Osteoglossum formosum</name>
    <dbReference type="NCBI Taxonomy" id="113540"/>
    <lineage>
        <taxon>Eukaryota</taxon>
        <taxon>Metazoa</taxon>
        <taxon>Chordata</taxon>
        <taxon>Craniata</taxon>
        <taxon>Vertebrata</taxon>
        <taxon>Euteleostomi</taxon>
        <taxon>Actinopterygii</taxon>
        <taxon>Neopterygii</taxon>
        <taxon>Teleostei</taxon>
        <taxon>Osteoglossocephala</taxon>
        <taxon>Osteoglossomorpha</taxon>
        <taxon>Osteoglossiformes</taxon>
        <taxon>Osteoglossidae</taxon>
        <taxon>Scleropages</taxon>
    </lineage>
</organism>
<dbReference type="InterPro" id="IPR027975">
    <property type="entry name" value="TMEM71"/>
</dbReference>
<dbReference type="OrthoDB" id="8961338at2759"/>
<evidence type="ECO:0000256" key="1">
    <source>
        <dbReference type="SAM" id="Phobius"/>
    </source>
</evidence>
<keyword evidence="1" id="KW-0812">Transmembrane</keyword>
<evidence type="ECO:0000313" key="2">
    <source>
        <dbReference type="Ensembl" id="ENSSFOP00015032648.1"/>
    </source>
</evidence>
<keyword evidence="1" id="KW-0472">Membrane</keyword>
<feature type="transmembrane region" description="Helical" evidence="1">
    <location>
        <begin position="250"/>
        <end position="268"/>
    </location>
</feature>
<reference evidence="2" key="2">
    <citation type="submission" date="2025-08" db="UniProtKB">
        <authorList>
            <consortium name="Ensembl"/>
        </authorList>
    </citation>
    <scope>IDENTIFICATION</scope>
</reference>
<protein>
    <submittedName>
        <fullName evidence="2">Transmembrane protein 71</fullName>
    </submittedName>
</protein>
<dbReference type="PANTHER" id="PTHR35255:SF1">
    <property type="entry name" value="TRANSMEMBRANE PROTEIN 71"/>
    <property type="match status" value="1"/>
</dbReference>
<dbReference type="Pfam" id="PF15121">
    <property type="entry name" value="TMEM71"/>
    <property type="match status" value="1"/>
</dbReference>
<dbReference type="AlphaFoldDB" id="A0A8C9S940"/>
<dbReference type="PANTHER" id="PTHR35255">
    <property type="entry name" value="TRANSMEMBRANE PROTEIN 71"/>
    <property type="match status" value="1"/>
</dbReference>
<accession>A0A8C9S940</accession>
<reference evidence="2 3" key="1">
    <citation type="submission" date="2019-04" db="EMBL/GenBank/DDBJ databases">
        <authorList>
            <consortium name="Wellcome Sanger Institute Data Sharing"/>
        </authorList>
    </citation>
    <scope>NUCLEOTIDE SEQUENCE [LARGE SCALE GENOMIC DNA]</scope>
</reference>
<feature type="transmembrane region" description="Helical" evidence="1">
    <location>
        <begin position="227"/>
        <end position="244"/>
    </location>
</feature>
<dbReference type="GeneTree" id="ENSGT00390000011144"/>
<reference evidence="2" key="3">
    <citation type="submission" date="2025-09" db="UniProtKB">
        <authorList>
            <consortium name="Ensembl"/>
        </authorList>
    </citation>
    <scope>IDENTIFICATION</scope>
</reference>
<dbReference type="Proteomes" id="UP000694397">
    <property type="component" value="Chromosome 7"/>
</dbReference>
<keyword evidence="1" id="KW-1133">Transmembrane helix</keyword>